<feature type="non-terminal residue" evidence="1">
    <location>
        <position position="92"/>
    </location>
</feature>
<evidence type="ECO:0000313" key="2">
    <source>
        <dbReference type="Proteomes" id="UP000242180"/>
    </source>
</evidence>
<gene>
    <name evidence="1" type="ORF">BCR43DRAFT_410413</name>
</gene>
<evidence type="ECO:0008006" key="3">
    <source>
        <dbReference type="Google" id="ProtNLM"/>
    </source>
</evidence>
<protein>
    <recommendedName>
        <fullName evidence="3">Reverse transcriptase domain-containing protein</fullName>
    </recommendedName>
</protein>
<dbReference type="AlphaFoldDB" id="A0A1X2H717"/>
<reference evidence="1 2" key="1">
    <citation type="submission" date="2016-07" db="EMBL/GenBank/DDBJ databases">
        <title>Pervasive Adenine N6-methylation of Active Genes in Fungi.</title>
        <authorList>
            <consortium name="DOE Joint Genome Institute"/>
            <person name="Mondo S.J."/>
            <person name="Dannebaum R.O."/>
            <person name="Kuo R.C."/>
            <person name="Labutti K."/>
            <person name="Haridas S."/>
            <person name="Kuo A."/>
            <person name="Salamov A."/>
            <person name="Ahrendt S.R."/>
            <person name="Lipzen A."/>
            <person name="Sullivan W."/>
            <person name="Andreopoulos W.B."/>
            <person name="Clum A."/>
            <person name="Lindquist E."/>
            <person name="Daum C."/>
            <person name="Ramamoorthy G.K."/>
            <person name="Gryganskyi A."/>
            <person name="Culley D."/>
            <person name="Magnuson J.K."/>
            <person name="James T.Y."/>
            <person name="O'Malley M.A."/>
            <person name="Stajich J.E."/>
            <person name="Spatafora J.W."/>
            <person name="Visel A."/>
            <person name="Grigoriev I.V."/>
        </authorList>
    </citation>
    <scope>NUCLEOTIDE SEQUENCE [LARGE SCALE GENOMIC DNA]</scope>
    <source>
        <strain evidence="1 2">NRRL 2496</strain>
    </source>
</reference>
<dbReference type="EMBL" id="MCGN01000008">
    <property type="protein sequence ID" value="ORY94263.1"/>
    <property type="molecule type" value="Genomic_DNA"/>
</dbReference>
<dbReference type="OrthoDB" id="2260598at2759"/>
<name>A0A1X2H717_SYNRA</name>
<evidence type="ECO:0000313" key="1">
    <source>
        <dbReference type="EMBL" id="ORY94263.1"/>
    </source>
</evidence>
<dbReference type="Proteomes" id="UP000242180">
    <property type="component" value="Unassembled WGS sequence"/>
</dbReference>
<dbReference type="PANTHER" id="PTHR33395:SF22">
    <property type="entry name" value="REVERSE TRANSCRIPTASE DOMAIN-CONTAINING PROTEIN"/>
    <property type="match status" value="1"/>
</dbReference>
<dbReference type="InParanoid" id="A0A1X2H717"/>
<keyword evidence="2" id="KW-1185">Reference proteome</keyword>
<accession>A0A1X2H717</accession>
<proteinExistence type="predicted"/>
<feature type="non-terminal residue" evidence="1">
    <location>
        <position position="1"/>
    </location>
</feature>
<organism evidence="1 2">
    <name type="scientific">Syncephalastrum racemosum</name>
    <name type="common">Filamentous fungus</name>
    <dbReference type="NCBI Taxonomy" id="13706"/>
    <lineage>
        <taxon>Eukaryota</taxon>
        <taxon>Fungi</taxon>
        <taxon>Fungi incertae sedis</taxon>
        <taxon>Mucoromycota</taxon>
        <taxon>Mucoromycotina</taxon>
        <taxon>Mucoromycetes</taxon>
        <taxon>Mucorales</taxon>
        <taxon>Syncephalastraceae</taxon>
        <taxon>Syncephalastrum</taxon>
    </lineage>
</organism>
<dbReference type="STRING" id="13706.A0A1X2H717"/>
<comment type="caution">
    <text evidence="1">The sequence shown here is derived from an EMBL/GenBank/DDBJ whole genome shotgun (WGS) entry which is preliminary data.</text>
</comment>
<sequence length="92" mass="10480">PWTRQDVADAIAQLPSRKTPGIDHIRAEMLKPLCPLLARVLDNLFRLCWLASWTPSFWRAAQVVPIHKAGSRSDPANFRPISLTSVFRKVFE</sequence>
<dbReference type="PANTHER" id="PTHR33395">
    <property type="entry name" value="TRANSCRIPTASE, PUTATIVE-RELATED-RELATED"/>
    <property type="match status" value="1"/>
</dbReference>